<gene>
    <name evidence="1" type="ORF">L873DRAFT_393957</name>
</gene>
<proteinExistence type="predicted"/>
<evidence type="ECO:0000313" key="1">
    <source>
        <dbReference type="EMBL" id="RPA90717.1"/>
    </source>
</evidence>
<evidence type="ECO:0000313" key="2">
    <source>
        <dbReference type="Proteomes" id="UP000276215"/>
    </source>
</evidence>
<keyword evidence="2" id="KW-1185">Reference proteome</keyword>
<sequence length="53" mass="5817">MKSSCLLNCIFTSGCHFFKASSHLFPRVSSGFHFCKTDIAISRCCQIVAGNQS</sequence>
<reference evidence="1 2" key="1">
    <citation type="journal article" date="2018" name="Nat. Ecol. Evol.">
        <title>Pezizomycetes genomes reveal the molecular basis of ectomycorrhizal truffle lifestyle.</title>
        <authorList>
            <person name="Murat C."/>
            <person name="Payen T."/>
            <person name="Noel B."/>
            <person name="Kuo A."/>
            <person name="Morin E."/>
            <person name="Chen J."/>
            <person name="Kohler A."/>
            <person name="Krizsan K."/>
            <person name="Balestrini R."/>
            <person name="Da Silva C."/>
            <person name="Montanini B."/>
            <person name="Hainaut M."/>
            <person name="Levati E."/>
            <person name="Barry K.W."/>
            <person name="Belfiori B."/>
            <person name="Cichocki N."/>
            <person name="Clum A."/>
            <person name="Dockter R.B."/>
            <person name="Fauchery L."/>
            <person name="Guy J."/>
            <person name="Iotti M."/>
            <person name="Le Tacon F."/>
            <person name="Lindquist E.A."/>
            <person name="Lipzen A."/>
            <person name="Malagnac F."/>
            <person name="Mello A."/>
            <person name="Molinier V."/>
            <person name="Miyauchi S."/>
            <person name="Poulain J."/>
            <person name="Riccioni C."/>
            <person name="Rubini A."/>
            <person name="Sitrit Y."/>
            <person name="Splivallo R."/>
            <person name="Traeger S."/>
            <person name="Wang M."/>
            <person name="Zifcakova L."/>
            <person name="Wipf D."/>
            <person name="Zambonelli A."/>
            <person name="Paolocci F."/>
            <person name="Nowrousian M."/>
            <person name="Ottonello S."/>
            <person name="Baldrian P."/>
            <person name="Spatafora J.W."/>
            <person name="Henrissat B."/>
            <person name="Nagy L.G."/>
            <person name="Aury J.M."/>
            <person name="Wincker P."/>
            <person name="Grigoriev I.V."/>
            <person name="Bonfante P."/>
            <person name="Martin F.M."/>
        </authorList>
    </citation>
    <scope>NUCLEOTIDE SEQUENCE [LARGE SCALE GENOMIC DNA]</scope>
    <source>
        <strain evidence="1 2">120613-1</strain>
    </source>
</reference>
<dbReference type="PROSITE" id="PS51257">
    <property type="entry name" value="PROKAR_LIPOPROTEIN"/>
    <property type="match status" value="1"/>
</dbReference>
<protein>
    <submittedName>
        <fullName evidence="1">Uncharacterized protein</fullName>
    </submittedName>
</protein>
<accession>A0A3N4J0G5</accession>
<dbReference type="AlphaFoldDB" id="A0A3N4J0G5"/>
<dbReference type="Proteomes" id="UP000276215">
    <property type="component" value="Unassembled WGS sequence"/>
</dbReference>
<organism evidence="1 2">
    <name type="scientific">Choiromyces venosus 120613-1</name>
    <dbReference type="NCBI Taxonomy" id="1336337"/>
    <lineage>
        <taxon>Eukaryota</taxon>
        <taxon>Fungi</taxon>
        <taxon>Dikarya</taxon>
        <taxon>Ascomycota</taxon>
        <taxon>Pezizomycotina</taxon>
        <taxon>Pezizomycetes</taxon>
        <taxon>Pezizales</taxon>
        <taxon>Tuberaceae</taxon>
        <taxon>Choiromyces</taxon>
    </lineage>
</organism>
<name>A0A3N4J0G5_9PEZI</name>
<dbReference type="EMBL" id="ML120516">
    <property type="protein sequence ID" value="RPA90717.1"/>
    <property type="molecule type" value="Genomic_DNA"/>
</dbReference>